<keyword evidence="2" id="KW-1185">Reference proteome</keyword>
<gene>
    <name evidence="1" type="ORF">MSAN_01065200</name>
</gene>
<dbReference type="EMBL" id="JACAZH010000007">
    <property type="protein sequence ID" value="KAF7364064.1"/>
    <property type="molecule type" value="Genomic_DNA"/>
</dbReference>
<evidence type="ECO:0000313" key="1">
    <source>
        <dbReference type="EMBL" id="KAF7364064.1"/>
    </source>
</evidence>
<sequence>MDDTPILPLDLEREIFEFAACSNVRFIPVLVLVAKRVRSWIEPLLYRTLSIAGDIHVGDSADVIRISTSDCFKILESKPASFFHNHVRHLAFTRVQSHAVASILSQCSGAFRLALFQTGTPNSSSWLPSIEAMSLLQISANVNRLFGNSGVDFHHDAFARLTHLDLFEVPVSENWATDLCRLPRLTHLSFNFDTDDGENIDATACRIILGGCKSLGALVLIFEEDIHREEFESVDGCPYFSDDPRSVTMVAGAFLDDWERGATGQDDYWAKAEMFIQKRRSGEIKGREYSIPLDWEP</sequence>
<accession>A0A8H6YRY3</accession>
<organism evidence="1 2">
    <name type="scientific">Mycena sanguinolenta</name>
    <dbReference type="NCBI Taxonomy" id="230812"/>
    <lineage>
        <taxon>Eukaryota</taxon>
        <taxon>Fungi</taxon>
        <taxon>Dikarya</taxon>
        <taxon>Basidiomycota</taxon>
        <taxon>Agaricomycotina</taxon>
        <taxon>Agaricomycetes</taxon>
        <taxon>Agaricomycetidae</taxon>
        <taxon>Agaricales</taxon>
        <taxon>Marasmiineae</taxon>
        <taxon>Mycenaceae</taxon>
        <taxon>Mycena</taxon>
    </lineage>
</organism>
<dbReference type="OrthoDB" id="3145912at2759"/>
<protein>
    <submittedName>
        <fullName evidence="1">Uncharacterized protein</fullName>
    </submittedName>
</protein>
<name>A0A8H6YRY3_9AGAR</name>
<evidence type="ECO:0000313" key="2">
    <source>
        <dbReference type="Proteomes" id="UP000623467"/>
    </source>
</evidence>
<dbReference type="AlphaFoldDB" id="A0A8H6YRY3"/>
<reference evidence="1" key="1">
    <citation type="submission" date="2020-05" db="EMBL/GenBank/DDBJ databases">
        <title>Mycena genomes resolve the evolution of fungal bioluminescence.</title>
        <authorList>
            <person name="Tsai I.J."/>
        </authorList>
    </citation>
    <scope>NUCLEOTIDE SEQUENCE</scope>
    <source>
        <strain evidence="1">160909Yilan</strain>
    </source>
</reference>
<proteinExistence type="predicted"/>
<dbReference type="Proteomes" id="UP000623467">
    <property type="component" value="Unassembled WGS sequence"/>
</dbReference>
<comment type="caution">
    <text evidence="1">The sequence shown here is derived from an EMBL/GenBank/DDBJ whole genome shotgun (WGS) entry which is preliminary data.</text>
</comment>